<dbReference type="EC" id="3.2.1.14" evidence="1"/>
<proteinExistence type="predicted"/>
<keyword evidence="4" id="KW-0732">Signal</keyword>
<dbReference type="Proteomes" id="UP000799440">
    <property type="component" value="Unassembled WGS sequence"/>
</dbReference>
<accession>A0A6A6VC78</accession>
<protein>
    <recommendedName>
        <fullName evidence="1">chitinase</fullName>
        <ecNumber evidence="1">3.2.1.14</ecNumber>
    </recommendedName>
</protein>
<dbReference type="InterPro" id="IPR001002">
    <property type="entry name" value="Chitin-bd_1"/>
</dbReference>
<dbReference type="PANTHER" id="PTHR11177">
    <property type="entry name" value="CHITINASE"/>
    <property type="match status" value="1"/>
</dbReference>
<evidence type="ECO:0000313" key="8">
    <source>
        <dbReference type="Proteomes" id="UP000799440"/>
    </source>
</evidence>
<dbReference type="SMART" id="SM00636">
    <property type="entry name" value="Glyco_18"/>
    <property type="match status" value="1"/>
</dbReference>
<dbReference type="OrthoDB" id="73875at2759"/>
<dbReference type="SUPFAM" id="SSF57016">
    <property type="entry name" value="Plant lectins/antimicrobial peptides"/>
    <property type="match status" value="1"/>
</dbReference>
<evidence type="ECO:0000259" key="5">
    <source>
        <dbReference type="PROSITE" id="PS50941"/>
    </source>
</evidence>
<evidence type="ECO:0000256" key="2">
    <source>
        <dbReference type="ARBA" id="ARBA00022669"/>
    </source>
</evidence>
<keyword evidence="2 3" id="KW-0147">Chitin-binding</keyword>
<dbReference type="InterPro" id="IPR036861">
    <property type="entry name" value="Endochitinase-like_sf"/>
</dbReference>
<feature type="signal peptide" evidence="4">
    <location>
        <begin position="1"/>
        <end position="20"/>
    </location>
</feature>
<dbReference type="Gene3D" id="3.30.60.10">
    <property type="entry name" value="Endochitinase-like"/>
    <property type="match status" value="1"/>
</dbReference>
<dbReference type="PROSITE" id="PS50941">
    <property type="entry name" value="CHIT_BIND_I_2"/>
    <property type="match status" value="1"/>
</dbReference>
<dbReference type="GO" id="GO:0006032">
    <property type="term" value="P:chitin catabolic process"/>
    <property type="evidence" value="ECO:0007669"/>
    <property type="project" value="TreeGrafter"/>
</dbReference>
<feature type="domain" description="Chitin-binding type-1" evidence="5">
    <location>
        <begin position="300"/>
        <end position="343"/>
    </location>
</feature>
<dbReference type="GO" id="GO:0008061">
    <property type="term" value="F:chitin binding"/>
    <property type="evidence" value="ECO:0007669"/>
    <property type="project" value="UniProtKB-UniRule"/>
</dbReference>
<dbReference type="EMBL" id="MU006570">
    <property type="protein sequence ID" value="KAF2748188.1"/>
    <property type="molecule type" value="Genomic_DNA"/>
</dbReference>
<evidence type="ECO:0000256" key="3">
    <source>
        <dbReference type="PROSITE-ProRule" id="PRU00261"/>
    </source>
</evidence>
<dbReference type="CDD" id="cd00035">
    <property type="entry name" value="ChtBD1"/>
    <property type="match status" value="1"/>
</dbReference>
<dbReference type="SMART" id="SM00270">
    <property type="entry name" value="ChtBD1"/>
    <property type="match status" value="1"/>
</dbReference>
<dbReference type="InterPro" id="IPR001223">
    <property type="entry name" value="Glyco_hydro18_cat"/>
</dbReference>
<name>A0A6A6VC78_9PLEO</name>
<dbReference type="PANTHER" id="PTHR11177:SF337">
    <property type="entry name" value="CHITINASE"/>
    <property type="match status" value="1"/>
</dbReference>
<dbReference type="PROSITE" id="PS51910">
    <property type="entry name" value="GH18_2"/>
    <property type="match status" value="1"/>
</dbReference>
<feature type="chain" id="PRO_5025683559" description="chitinase" evidence="4">
    <location>
        <begin position="21"/>
        <end position="495"/>
    </location>
</feature>
<evidence type="ECO:0000313" key="7">
    <source>
        <dbReference type="EMBL" id="KAF2748188.1"/>
    </source>
</evidence>
<dbReference type="GO" id="GO:0005576">
    <property type="term" value="C:extracellular region"/>
    <property type="evidence" value="ECO:0007669"/>
    <property type="project" value="TreeGrafter"/>
</dbReference>
<reference evidence="7" key="1">
    <citation type="journal article" date="2020" name="Stud. Mycol.">
        <title>101 Dothideomycetes genomes: a test case for predicting lifestyles and emergence of pathogens.</title>
        <authorList>
            <person name="Haridas S."/>
            <person name="Albert R."/>
            <person name="Binder M."/>
            <person name="Bloem J."/>
            <person name="Labutti K."/>
            <person name="Salamov A."/>
            <person name="Andreopoulos B."/>
            <person name="Baker S."/>
            <person name="Barry K."/>
            <person name="Bills G."/>
            <person name="Bluhm B."/>
            <person name="Cannon C."/>
            <person name="Castanera R."/>
            <person name="Culley D."/>
            <person name="Daum C."/>
            <person name="Ezra D."/>
            <person name="Gonzalez J."/>
            <person name="Henrissat B."/>
            <person name="Kuo A."/>
            <person name="Liang C."/>
            <person name="Lipzen A."/>
            <person name="Lutzoni F."/>
            <person name="Magnuson J."/>
            <person name="Mondo S."/>
            <person name="Nolan M."/>
            <person name="Ohm R."/>
            <person name="Pangilinan J."/>
            <person name="Park H.-J."/>
            <person name="Ramirez L."/>
            <person name="Alfaro M."/>
            <person name="Sun H."/>
            <person name="Tritt A."/>
            <person name="Yoshinaga Y."/>
            <person name="Zwiers L.-H."/>
            <person name="Turgeon B."/>
            <person name="Goodwin S."/>
            <person name="Spatafora J."/>
            <person name="Crous P."/>
            <person name="Grigoriev I."/>
        </authorList>
    </citation>
    <scope>NUCLEOTIDE SEQUENCE</scope>
    <source>
        <strain evidence="7">CBS 119925</strain>
    </source>
</reference>
<gene>
    <name evidence="7" type="ORF">M011DRAFT_525844</name>
</gene>
<evidence type="ECO:0000256" key="1">
    <source>
        <dbReference type="ARBA" id="ARBA00012729"/>
    </source>
</evidence>
<evidence type="ECO:0000259" key="6">
    <source>
        <dbReference type="PROSITE" id="PS51910"/>
    </source>
</evidence>
<dbReference type="SUPFAM" id="SSF51445">
    <property type="entry name" value="(Trans)glycosidases"/>
    <property type="match status" value="1"/>
</dbReference>
<keyword evidence="3" id="KW-1015">Disulfide bond</keyword>
<comment type="caution">
    <text evidence="3">Lacks conserved residue(s) required for the propagation of feature annotation.</text>
</comment>
<dbReference type="AlphaFoldDB" id="A0A6A6VC78"/>
<feature type="disulfide bond" evidence="3">
    <location>
        <begin position="315"/>
        <end position="329"/>
    </location>
</feature>
<keyword evidence="8" id="KW-1185">Reference proteome</keyword>
<dbReference type="Gene3D" id="3.20.20.80">
    <property type="entry name" value="Glycosidases"/>
    <property type="match status" value="1"/>
</dbReference>
<dbReference type="GO" id="GO:0008843">
    <property type="term" value="F:endochitinase activity"/>
    <property type="evidence" value="ECO:0007669"/>
    <property type="project" value="UniProtKB-EC"/>
</dbReference>
<dbReference type="Pfam" id="PF00704">
    <property type="entry name" value="Glyco_hydro_18"/>
    <property type="match status" value="1"/>
</dbReference>
<dbReference type="InterPro" id="IPR017853">
    <property type="entry name" value="GH"/>
</dbReference>
<dbReference type="InterPro" id="IPR011583">
    <property type="entry name" value="Chitinase_II/V-like_cat"/>
</dbReference>
<organism evidence="7 8">
    <name type="scientific">Sporormia fimetaria CBS 119925</name>
    <dbReference type="NCBI Taxonomy" id="1340428"/>
    <lineage>
        <taxon>Eukaryota</taxon>
        <taxon>Fungi</taxon>
        <taxon>Dikarya</taxon>
        <taxon>Ascomycota</taxon>
        <taxon>Pezizomycotina</taxon>
        <taxon>Dothideomycetes</taxon>
        <taxon>Pleosporomycetidae</taxon>
        <taxon>Pleosporales</taxon>
        <taxon>Sporormiaceae</taxon>
        <taxon>Sporormia</taxon>
    </lineage>
</organism>
<dbReference type="GO" id="GO:0005975">
    <property type="term" value="P:carbohydrate metabolic process"/>
    <property type="evidence" value="ECO:0007669"/>
    <property type="project" value="InterPro"/>
</dbReference>
<dbReference type="InterPro" id="IPR050314">
    <property type="entry name" value="Glycosyl_Hydrlase_18"/>
</dbReference>
<feature type="domain" description="GH18" evidence="6">
    <location>
        <begin position="20"/>
        <end position="426"/>
    </location>
</feature>
<sequence>MHSFSLARLAPLFLAASSSARFLMYADEWHPTRPTSPEDRAGIDHVVLAFAMANNTAAFQPKVPISTIRSEYPDAKVMIAVGGWGDTIGFSQATRSESGISQFAADVAMMLENTGADGVDIDWEYPGGNGADYKQTPNSLKTYEIPAFPKLLSAIRTAIGPTKLLSIAVPGKAGDMLAFTPSTGPQIWPSVDYVNIMSYDLMNRRDTITAHHTSVNGTLTTIQAYLALGCPPEKINLGFAFYAKFFTVSPSCTASSALGCPIVEAEDALTGADTLTSGAWTFESHHMTPIDVSLLTPSYDGTCGAQKNTKCPNSCCSQYGNCGTSAEHCSGACQHAFGVGCTDPDVFGSWMVAREQGVLDEEEGGMYFLDEEEGLFWTWDTPELMRRKFMEIVRPLGLGGVMAWSLGEDSHDWSHIRTIAEELGKGNWAEGARPRPGVEEPFEEVPGYEEDSVYDEVPVFEKEPVYEDGPVYDEVPECEDEPVYEEDTDWGWLRI</sequence>
<evidence type="ECO:0000256" key="4">
    <source>
        <dbReference type="SAM" id="SignalP"/>
    </source>
</evidence>